<proteinExistence type="predicted"/>
<dbReference type="InParanoid" id="A0A2I3HY35"/>
<evidence type="ECO:0000313" key="2">
    <source>
        <dbReference type="Proteomes" id="UP000001073"/>
    </source>
</evidence>
<organism evidence="1 2">
    <name type="scientific">Nomascus leucogenys</name>
    <name type="common">Northern white-cheeked gibbon</name>
    <name type="synonym">Hylobates leucogenys</name>
    <dbReference type="NCBI Taxonomy" id="61853"/>
    <lineage>
        <taxon>Eukaryota</taxon>
        <taxon>Metazoa</taxon>
        <taxon>Chordata</taxon>
        <taxon>Craniata</taxon>
        <taxon>Vertebrata</taxon>
        <taxon>Euteleostomi</taxon>
        <taxon>Mammalia</taxon>
        <taxon>Eutheria</taxon>
        <taxon>Euarchontoglires</taxon>
        <taxon>Primates</taxon>
        <taxon>Haplorrhini</taxon>
        <taxon>Catarrhini</taxon>
        <taxon>Hylobatidae</taxon>
        <taxon>Nomascus</taxon>
    </lineage>
</organism>
<evidence type="ECO:0000313" key="1">
    <source>
        <dbReference type="Ensembl" id="ENSNLEP00000048508.1"/>
    </source>
</evidence>
<accession>A0A2I3HY35</accession>
<keyword evidence="2" id="KW-1185">Reference proteome</keyword>
<dbReference type="EMBL" id="ADFV01105029">
    <property type="status" value="NOT_ANNOTATED_CDS"/>
    <property type="molecule type" value="Genomic_DNA"/>
</dbReference>
<sequence>MTRVFAVFHAFTERSVSSDLIVRATPRATRQVPLFIPLTEENTEARGAERLVCLSHSFDHLMISLYPGAHTVCSDFCRRRKSYFCLGRVQVDFWKEGH</sequence>
<reference evidence="1" key="3">
    <citation type="submission" date="2025-09" db="UniProtKB">
        <authorList>
            <consortium name="Ensembl"/>
        </authorList>
    </citation>
    <scope>IDENTIFICATION</scope>
</reference>
<dbReference type="Proteomes" id="UP000001073">
    <property type="component" value="Chromosome 17"/>
</dbReference>
<dbReference type="OMA" id="LYPGAHT"/>
<dbReference type="GeneTree" id="ENSGT00910000148510"/>
<protein>
    <submittedName>
        <fullName evidence="1">Uncharacterized protein</fullName>
    </submittedName>
</protein>
<dbReference type="AlphaFoldDB" id="A0A2I3HY35"/>
<name>A0A2I3HY35_NOMLE</name>
<dbReference type="Ensembl" id="ENSNLET00000037703.1">
    <property type="protein sequence ID" value="ENSNLEP00000048508.1"/>
    <property type="gene ID" value="ENSNLEG00000027958.1"/>
</dbReference>
<reference evidence="1" key="2">
    <citation type="submission" date="2025-08" db="UniProtKB">
        <authorList>
            <consortium name="Ensembl"/>
        </authorList>
    </citation>
    <scope>IDENTIFICATION</scope>
</reference>
<reference evidence="1 2" key="1">
    <citation type="submission" date="2012-10" db="EMBL/GenBank/DDBJ databases">
        <authorList>
            <consortium name="Gibbon Genome Sequencing Consortium"/>
        </authorList>
    </citation>
    <scope>NUCLEOTIDE SEQUENCE [LARGE SCALE GENOMIC DNA]</scope>
</reference>